<dbReference type="STRING" id="1802782.A2544_01180"/>
<sequence length="74" mass="9101">MDNRETPPDYKDKFQLIFVGMFWSDDPKYETWTEGRIEIRTWDDVHCNDEIRFCTKKTDEWWANDYENEKGRTG</sequence>
<proteinExistence type="predicted"/>
<evidence type="ECO:0000313" key="2">
    <source>
        <dbReference type="Proteomes" id="UP000176868"/>
    </source>
</evidence>
<accession>A0A1G2V9A6</accession>
<reference evidence="1 2" key="1">
    <citation type="journal article" date="2016" name="Nat. Commun.">
        <title>Thousands of microbial genomes shed light on interconnected biogeochemical processes in an aquifer system.</title>
        <authorList>
            <person name="Anantharaman K."/>
            <person name="Brown C.T."/>
            <person name="Hug L.A."/>
            <person name="Sharon I."/>
            <person name="Castelle C.J."/>
            <person name="Probst A.J."/>
            <person name="Thomas B.C."/>
            <person name="Singh A."/>
            <person name="Wilkins M.J."/>
            <person name="Karaoz U."/>
            <person name="Brodie E.L."/>
            <person name="Williams K.H."/>
            <person name="Hubbard S.S."/>
            <person name="Banfield J.F."/>
        </authorList>
    </citation>
    <scope>NUCLEOTIDE SEQUENCE [LARGE SCALE GENOMIC DNA]</scope>
</reference>
<protein>
    <submittedName>
        <fullName evidence="1">Uncharacterized protein</fullName>
    </submittedName>
</protein>
<dbReference type="AlphaFoldDB" id="A0A1G2V9A6"/>
<gene>
    <name evidence="1" type="ORF">A2544_01180</name>
</gene>
<name>A0A1G2V9A6_9BACT</name>
<evidence type="ECO:0000313" key="1">
    <source>
        <dbReference type="EMBL" id="OHB18222.1"/>
    </source>
</evidence>
<dbReference type="Proteomes" id="UP000176868">
    <property type="component" value="Unassembled WGS sequence"/>
</dbReference>
<comment type="caution">
    <text evidence="1">The sequence shown here is derived from an EMBL/GenBank/DDBJ whole genome shotgun (WGS) entry which is preliminary data.</text>
</comment>
<dbReference type="EMBL" id="MHWZ01000001">
    <property type="protein sequence ID" value="OHB18222.1"/>
    <property type="molecule type" value="Genomic_DNA"/>
</dbReference>
<organism evidence="1 2">
    <name type="scientific">Candidatus Zambryskibacteria bacterium RIFOXYD2_FULL_43_10</name>
    <dbReference type="NCBI Taxonomy" id="1802782"/>
    <lineage>
        <taxon>Bacteria</taxon>
        <taxon>Candidatus Zambryskiibacteriota</taxon>
    </lineage>
</organism>